<organism evidence="1 2">
    <name type="scientific">Pyruvatibacter mobilis</name>
    <dbReference type="NCBI Taxonomy" id="1712261"/>
    <lineage>
        <taxon>Bacteria</taxon>
        <taxon>Pseudomonadati</taxon>
        <taxon>Pseudomonadota</taxon>
        <taxon>Alphaproteobacteria</taxon>
        <taxon>Hyphomicrobiales</taxon>
        <taxon>Parvibaculaceae</taxon>
        <taxon>Pyruvatibacter</taxon>
    </lineage>
</organism>
<comment type="caution">
    <text evidence="1">The sequence shown here is derived from an EMBL/GenBank/DDBJ whole genome shotgun (WGS) entry which is preliminary data.</text>
</comment>
<proteinExistence type="predicted"/>
<gene>
    <name evidence="1" type="ORF">GTQ45_06460</name>
</gene>
<dbReference type="OrthoDB" id="564699at2"/>
<dbReference type="Pfam" id="PF10983">
    <property type="entry name" value="DUF2793"/>
    <property type="match status" value="1"/>
</dbReference>
<name>A0A845QBD8_9HYPH</name>
<dbReference type="EMBL" id="WXYQ01000005">
    <property type="protein sequence ID" value="NBG95371.1"/>
    <property type="molecule type" value="Genomic_DNA"/>
</dbReference>
<dbReference type="AlphaFoldDB" id="A0A845QBD8"/>
<dbReference type="RefSeq" id="WP_160587370.1">
    <property type="nucleotide sequence ID" value="NZ_BMHN01000001.1"/>
</dbReference>
<protein>
    <submittedName>
        <fullName evidence="1">DUF2793 domain-containing protein</fullName>
    </submittedName>
</protein>
<dbReference type="InterPro" id="IPR021251">
    <property type="entry name" value="DUF2793"/>
</dbReference>
<evidence type="ECO:0000313" key="1">
    <source>
        <dbReference type="EMBL" id="NBG95371.1"/>
    </source>
</evidence>
<keyword evidence="2" id="KW-1185">Reference proteome</keyword>
<evidence type="ECO:0000313" key="2">
    <source>
        <dbReference type="Proteomes" id="UP000470384"/>
    </source>
</evidence>
<reference evidence="1 2" key="1">
    <citation type="journal article" date="2016" name="Int. J. Syst. Evol. Microbiol.">
        <title>Pyruvatibacter mobilis gen. nov., sp. nov., a marine bacterium from the culture broth of Picochlorum sp. 122.</title>
        <authorList>
            <person name="Wang G."/>
            <person name="Tang M."/>
            <person name="Wu H."/>
            <person name="Dai S."/>
            <person name="Li T."/>
            <person name="Chen C."/>
            <person name="He H."/>
            <person name="Fan J."/>
            <person name="Xiang W."/>
            <person name="Li X."/>
        </authorList>
    </citation>
    <scope>NUCLEOTIDE SEQUENCE [LARGE SCALE GENOMIC DNA]</scope>
    <source>
        <strain evidence="1 2">GYP-11</strain>
    </source>
</reference>
<sequence length="234" mass="24862">MSETPSLSLPVIAPAQAQKHVTHNDALMMLDALVQLSVISRSLTAPPAIPGEGDRYLVPAAATGDWAGNDHSIAAWHDGAWRFFPPPEGWRCLVVEEGSDTRFLHGRWRQGHAITSFGSALFFDAIAETHVLDAAVTSDTAIVIPQRSLLFGVTCLVTDPVTGPASFAVGVSGDAQRFGNGIGTGLNSQLNGPAQPIVYWADTPIRFTSPDVPFTGGSVQVSAHIARLQIPDFQ</sequence>
<dbReference type="GeneID" id="300655165"/>
<accession>A0A845QBD8</accession>
<dbReference type="Proteomes" id="UP000470384">
    <property type="component" value="Unassembled WGS sequence"/>
</dbReference>